<evidence type="ECO:0000256" key="2">
    <source>
        <dbReference type="ARBA" id="ARBA00022466"/>
    </source>
</evidence>
<feature type="domain" description="HTH merR-type" evidence="11">
    <location>
        <begin position="7"/>
        <end position="76"/>
    </location>
</feature>
<evidence type="ECO:0000256" key="10">
    <source>
        <dbReference type="ARBA" id="ARBA00024874"/>
    </source>
</evidence>
<dbReference type="GO" id="GO:0003677">
    <property type="term" value="F:DNA binding"/>
    <property type="evidence" value="ECO:0007669"/>
    <property type="project" value="UniProtKB-KW"/>
</dbReference>
<dbReference type="InterPro" id="IPR011794">
    <property type="entry name" value="MerR"/>
</dbReference>
<dbReference type="PROSITE" id="PS50937">
    <property type="entry name" value="HTH_MERR_2"/>
    <property type="match status" value="1"/>
</dbReference>
<dbReference type="Pfam" id="PF00376">
    <property type="entry name" value="MerR"/>
    <property type="match status" value="1"/>
</dbReference>
<sequence>MTNSLASLTIGGFAKAAGVGIETIRFYQRKGLLGKPTRPPGSVRRYGEADVARLKFIKSAQRIGFNLEEIGHLLHLDDGAHCEEAALLAAQRLRDVRERLQDLTRMEAALAGLVERCAGQHEEAACPLIAALHGGADVIGG</sequence>
<dbReference type="GO" id="GO:0046689">
    <property type="term" value="P:response to mercury ion"/>
    <property type="evidence" value="ECO:0007669"/>
    <property type="project" value="UniProtKB-KW"/>
</dbReference>
<dbReference type="SUPFAM" id="SSF46955">
    <property type="entry name" value="Putative DNA-binding domain"/>
    <property type="match status" value="1"/>
</dbReference>
<dbReference type="KEGG" id="aprs:BI364_04095"/>
<keyword evidence="9" id="KW-0804">Transcription</keyword>
<evidence type="ECO:0000256" key="5">
    <source>
        <dbReference type="ARBA" id="ARBA00022914"/>
    </source>
</evidence>
<organism evidence="12 13">
    <name type="scientific">Acidihalobacter yilgarnensis</name>
    <dbReference type="NCBI Taxonomy" id="2819280"/>
    <lineage>
        <taxon>Bacteria</taxon>
        <taxon>Pseudomonadati</taxon>
        <taxon>Pseudomonadota</taxon>
        <taxon>Gammaproteobacteria</taxon>
        <taxon>Chromatiales</taxon>
        <taxon>Ectothiorhodospiraceae</taxon>
        <taxon>Acidihalobacter</taxon>
    </lineage>
</organism>
<dbReference type="SMART" id="SM00422">
    <property type="entry name" value="HTH_MERR"/>
    <property type="match status" value="1"/>
</dbReference>
<dbReference type="CDD" id="cd04783">
    <property type="entry name" value="HTH_MerR1"/>
    <property type="match status" value="1"/>
</dbReference>
<dbReference type="GO" id="GO:0045340">
    <property type="term" value="F:mercury ion binding"/>
    <property type="evidence" value="ECO:0007669"/>
    <property type="project" value="InterPro"/>
</dbReference>
<dbReference type="NCBIfam" id="TIGR02051">
    <property type="entry name" value="MerR"/>
    <property type="match status" value="1"/>
</dbReference>
<dbReference type="AlphaFoldDB" id="A0A1D8IT14"/>
<dbReference type="Gene3D" id="1.10.1660.10">
    <property type="match status" value="1"/>
</dbReference>
<evidence type="ECO:0000256" key="8">
    <source>
        <dbReference type="ARBA" id="ARBA00023159"/>
    </source>
</evidence>
<dbReference type="PRINTS" id="PR00040">
    <property type="entry name" value="HTHMERR"/>
</dbReference>
<reference evidence="13" key="1">
    <citation type="submission" date="2016-09" db="EMBL/GenBank/DDBJ databases">
        <title>Acidihalobacter prosperus F5.</title>
        <authorList>
            <person name="Khaleque H.N."/>
            <person name="Ramsay J.P."/>
            <person name="Kaksonen A.H."/>
            <person name="Boxall N.J."/>
            <person name="Watkin E.L.J."/>
        </authorList>
    </citation>
    <scope>NUCLEOTIDE SEQUENCE [LARGE SCALE GENOMIC DNA]</scope>
    <source>
        <strain evidence="13">F5</strain>
    </source>
</reference>
<dbReference type="InterPro" id="IPR009061">
    <property type="entry name" value="DNA-bd_dom_put_sf"/>
</dbReference>
<dbReference type="Pfam" id="PF09278">
    <property type="entry name" value="MerR-DNA-bind"/>
    <property type="match status" value="1"/>
</dbReference>
<evidence type="ECO:0000313" key="13">
    <source>
        <dbReference type="Proteomes" id="UP000095401"/>
    </source>
</evidence>
<keyword evidence="4" id="KW-0479">Metal-binding</keyword>
<dbReference type="GO" id="GO:0003700">
    <property type="term" value="F:DNA-binding transcription factor activity"/>
    <property type="evidence" value="ECO:0007669"/>
    <property type="project" value="InterPro"/>
</dbReference>
<keyword evidence="7" id="KW-0238">DNA-binding</keyword>
<dbReference type="InterPro" id="IPR047057">
    <property type="entry name" value="MerR_fam"/>
</dbReference>
<keyword evidence="5" id="KW-0476">Mercury</keyword>
<keyword evidence="2" id="KW-0475">Mercuric resistance</keyword>
<evidence type="ECO:0000256" key="4">
    <source>
        <dbReference type="ARBA" id="ARBA00022723"/>
    </source>
</evidence>
<comment type="function">
    <text evidence="10">Mediates the mercuric-dependent induction of mercury resistance operon. In the absence of mercury MerR represses transcription by binding tightly to the mer operator region; when mercury is present the dimeric complex binds a single ion and becomes a potent transcriptional activator, while remaining bound to the mer site.</text>
</comment>
<evidence type="ECO:0000313" key="12">
    <source>
        <dbReference type="EMBL" id="AOU99525.1"/>
    </source>
</evidence>
<keyword evidence="13" id="KW-1185">Reference proteome</keyword>
<dbReference type="EMBL" id="CP017415">
    <property type="protein sequence ID" value="AOU99525.1"/>
    <property type="molecule type" value="Genomic_DNA"/>
</dbReference>
<proteinExistence type="predicted"/>
<keyword evidence="3" id="KW-0678">Repressor</keyword>
<evidence type="ECO:0000256" key="1">
    <source>
        <dbReference type="ARBA" id="ARBA00017146"/>
    </source>
</evidence>
<dbReference type="PANTHER" id="PTHR30204:SF69">
    <property type="entry name" value="MERR-FAMILY TRANSCRIPTIONAL REGULATOR"/>
    <property type="match status" value="1"/>
</dbReference>
<evidence type="ECO:0000256" key="6">
    <source>
        <dbReference type="ARBA" id="ARBA00023015"/>
    </source>
</evidence>
<evidence type="ECO:0000256" key="3">
    <source>
        <dbReference type="ARBA" id="ARBA00022491"/>
    </source>
</evidence>
<gene>
    <name evidence="12" type="ORF">BI364_04095</name>
</gene>
<keyword evidence="6" id="KW-0805">Transcription regulation</keyword>
<evidence type="ECO:0000256" key="7">
    <source>
        <dbReference type="ARBA" id="ARBA00023125"/>
    </source>
</evidence>
<evidence type="ECO:0000256" key="9">
    <source>
        <dbReference type="ARBA" id="ARBA00023163"/>
    </source>
</evidence>
<keyword evidence="8" id="KW-0010">Activator</keyword>
<name>A0A1D8IT14_9GAMM</name>
<dbReference type="InterPro" id="IPR000551">
    <property type="entry name" value="MerR-type_HTH_dom"/>
</dbReference>
<accession>A0A1D8IT14</accession>
<dbReference type="PANTHER" id="PTHR30204">
    <property type="entry name" value="REDOX-CYCLING DRUG-SENSING TRANSCRIPTIONAL ACTIVATOR SOXR"/>
    <property type="match status" value="1"/>
</dbReference>
<dbReference type="InterPro" id="IPR015358">
    <property type="entry name" value="Tscrpt_reg_MerR_DNA-bd"/>
</dbReference>
<dbReference type="Proteomes" id="UP000095401">
    <property type="component" value="Chromosome"/>
</dbReference>
<evidence type="ECO:0000259" key="11">
    <source>
        <dbReference type="PROSITE" id="PS50937"/>
    </source>
</evidence>
<protein>
    <recommendedName>
        <fullName evidence="1">Mercuric resistance operon regulatory protein</fullName>
    </recommendedName>
</protein>
<dbReference type="RefSeq" id="WP_070079873.1">
    <property type="nucleotide sequence ID" value="NZ_CP017415.1"/>
</dbReference>